<accession>A0A1I7YUQ1</accession>
<evidence type="ECO:0000313" key="1">
    <source>
        <dbReference type="Proteomes" id="UP000095287"/>
    </source>
</evidence>
<evidence type="ECO:0000313" key="2">
    <source>
        <dbReference type="WBParaSite" id="L893_g19704.t1"/>
    </source>
</evidence>
<name>A0A1I7YUQ1_9BILA</name>
<dbReference type="AlphaFoldDB" id="A0A1I7YUQ1"/>
<protein>
    <submittedName>
        <fullName evidence="2">Uncharacterized protein</fullName>
    </submittedName>
</protein>
<sequence>MHKFCCQLRLLPSTALGLRDYGIALESGIGGERVFGSGESLAVNLDYYDIDTVDWFSVNCFINSVLPHDHNCQKSSLMPRIEKEVRSRKSALMLIGHPRFSSY</sequence>
<keyword evidence="1" id="KW-1185">Reference proteome</keyword>
<dbReference type="Proteomes" id="UP000095287">
    <property type="component" value="Unplaced"/>
</dbReference>
<dbReference type="WBParaSite" id="L893_g19704.t1">
    <property type="protein sequence ID" value="L893_g19704.t1"/>
    <property type="gene ID" value="L893_g19704"/>
</dbReference>
<reference evidence="2" key="1">
    <citation type="submission" date="2016-11" db="UniProtKB">
        <authorList>
            <consortium name="WormBaseParasite"/>
        </authorList>
    </citation>
    <scope>IDENTIFICATION</scope>
</reference>
<organism evidence="1 2">
    <name type="scientific">Steinernema glaseri</name>
    <dbReference type="NCBI Taxonomy" id="37863"/>
    <lineage>
        <taxon>Eukaryota</taxon>
        <taxon>Metazoa</taxon>
        <taxon>Ecdysozoa</taxon>
        <taxon>Nematoda</taxon>
        <taxon>Chromadorea</taxon>
        <taxon>Rhabditida</taxon>
        <taxon>Tylenchina</taxon>
        <taxon>Panagrolaimomorpha</taxon>
        <taxon>Strongyloidoidea</taxon>
        <taxon>Steinernematidae</taxon>
        <taxon>Steinernema</taxon>
    </lineage>
</organism>
<proteinExistence type="predicted"/>